<sequence length="92" mass="10252">MDIWKWSRSEGCTVGAMDLASRSGHLSIVKIVHSYRTEGCTTDAMDDAAGYGYLEVVKFLSQNRTEGCTKQAMDEAGRYVFGYCEISSRESH</sequence>
<dbReference type="PANTHER" id="PTHR46586:SF3">
    <property type="entry name" value="ANKYRIN REPEAT-CONTAINING PROTEIN"/>
    <property type="match status" value="1"/>
</dbReference>
<dbReference type="Proteomes" id="UP000243217">
    <property type="component" value="Unassembled WGS sequence"/>
</dbReference>
<name>A0A1W0A8D1_9STRA</name>
<dbReference type="Gene3D" id="1.25.40.20">
    <property type="entry name" value="Ankyrin repeat-containing domain"/>
    <property type="match status" value="1"/>
</dbReference>
<protein>
    <recommendedName>
        <fullName evidence="3">Ankyrin repeat</fullName>
    </recommendedName>
</protein>
<evidence type="ECO:0000313" key="2">
    <source>
        <dbReference type="Proteomes" id="UP000243217"/>
    </source>
</evidence>
<keyword evidence="2" id="KW-1185">Reference proteome</keyword>
<dbReference type="EMBL" id="JNBS01000340">
    <property type="protein sequence ID" value="OQS06488.1"/>
    <property type="molecule type" value="Genomic_DNA"/>
</dbReference>
<dbReference type="OrthoDB" id="122883at2759"/>
<reference evidence="1 2" key="1">
    <citation type="journal article" date="2014" name="Genome Biol. Evol.">
        <title>The secreted proteins of Achlya hypogyna and Thraustotheca clavata identify the ancestral oomycete secretome and reveal gene acquisitions by horizontal gene transfer.</title>
        <authorList>
            <person name="Misner I."/>
            <person name="Blouin N."/>
            <person name="Leonard G."/>
            <person name="Richards T.A."/>
            <person name="Lane C.E."/>
        </authorList>
    </citation>
    <scope>NUCLEOTIDE SEQUENCE [LARGE SCALE GENOMIC DNA]</scope>
    <source>
        <strain evidence="1 2">ATCC 34112</strain>
    </source>
</reference>
<organism evidence="1 2">
    <name type="scientific">Thraustotheca clavata</name>
    <dbReference type="NCBI Taxonomy" id="74557"/>
    <lineage>
        <taxon>Eukaryota</taxon>
        <taxon>Sar</taxon>
        <taxon>Stramenopiles</taxon>
        <taxon>Oomycota</taxon>
        <taxon>Saprolegniomycetes</taxon>
        <taxon>Saprolegniales</taxon>
        <taxon>Achlyaceae</taxon>
        <taxon>Thraustotheca</taxon>
    </lineage>
</organism>
<proteinExistence type="predicted"/>
<comment type="caution">
    <text evidence="1">The sequence shown here is derived from an EMBL/GenBank/DDBJ whole genome shotgun (WGS) entry which is preliminary data.</text>
</comment>
<evidence type="ECO:0008006" key="3">
    <source>
        <dbReference type="Google" id="ProtNLM"/>
    </source>
</evidence>
<accession>A0A1W0A8D1</accession>
<dbReference type="InterPro" id="IPR036770">
    <property type="entry name" value="Ankyrin_rpt-contain_sf"/>
</dbReference>
<dbReference type="AlphaFoldDB" id="A0A1W0A8D1"/>
<gene>
    <name evidence="1" type="ORF">THRCLA_01482</name>
</gene>
<dbReference type="InterPro" id="IPR052050">
    <property type="entry name" value="SecEffector_AnkRepeat"/>
</dbReference>
<dbReference type="PANTHER" id="PTHR46586">
    <property type="entry name" value="ANKYRIN REPEAT-CONTAINING PROTEIN"/>
    <property type="match status" value="1"/>
</dbReference>
<evidence type="ECO:0000313" key="1">
    <source>
        <dbReference type="EMBL" id="OQS06488.1"/>
    </source>
</evidence>